<evidence type="ECO:0000313" key="2">
    <source>
        <dbReference type="Proteomes" id="UP000789342"/>
    </source>
</evidence>
<gene>
    <name evidence="1" type="ORF">AMORRO_LOCUS1764</name>
</gene>
<protein>
    <submittedName>
        <fullName evidence="1">7836_t:CDS:1</fullName>
    </submittedName>
</protein>
<organism evidence="1 2">
    <name type="scientific">Acaulospora morrowiae</name>
    <dbReference type="NCBI Taxonomy" id="94023"/>
    <lineage>
        <taxon>Eukaryota</taxon>
        <taxon>Fungi</taxon>
        <taxon>Fungi incertae sedis</taxon>
        <taxon>Mucoromycota</taxon>
        <taxon>Glomeromycotina</taxon>
        <taxon>Glomeromycetes</taxon>
        <taxon>Diversisporales</taxon>
        <taxon>Acaulosporaceae</taxon>
        <taxon>Acaulospora</taxon>
    </lineage>
</organism>
<evidence type="ECO:0000313" key="1">
    <source>
        <dbReference type="EMBL" id="CAG8468971.1"/>
    </source>
</evidence>
<dbReference type="EMBL" id="CAJVPV010000678">
    <property type="protein sequence ID" value="CAG8468971.1"/>
    <property type="molecule type" value="Genomic_DNA"/>
</dbReference>
<proteinExistence type="predicted"/>
<dbReference type="AlphaFoldDB" id="A0A9N8Z100"/>
<reference evidence="1" key="1">
    <citation type="submission" date="2021-06" db="EMBL/GenBank/DDBJ databases">
        <authorList>
            <person name="Kallberg Y."/>
            <person name="Tangrot J."/>
            <person name="Rosling A."/>
        </authorList>
    </citation>
    <scope>NUCLEOTIDE SEQUENCE</scope>
    <source>
        <strain evidence="1">CL551</strain>
    </source>
</reference>
<keyword evidence="2" id="KW-1185">Reference proteome</keyword>
<comment type="caution">
    <text evidence="1">The sequence shown here is derived from an EMBL/GenBank/DDBJ whole genome shotgun (WGS) entry which is preliminary data.</text>
</comment>
<sequence length="45" mass="5040">MDKWYNMLISARYSLESSSKASSVNPMLNGNSACYAFLNVIVLIH</sequence>
<dbReference type="Proteomes" id="UP000789342">
    <property type="component" value="Unassembled WGS sequence"/>
</dbReference>
<accession>A0A9N8Z100</accession>
<name>A0A9N8Z100_9GLOM</name>